<evidence type="ECO:0000256" key="1">
    <source>
        <dbReference type="ARBA" id="ARBA00000527"/>
    </source>
</evidence>
<accession>A0ABN3UTN2</accession>
<keyword evidence="7" id="KW-0732">Signal</keyword>
<evidence type="ECO:0000256" key="4">
    <source>
        <dbReference type="ARBA" id="ARBA00004196"/>
    </source>
</evidence>
<protein>
    <submittedName>
        <fullName evidence="16">5'-nucleotidase C-terminal domain-containing protein</fullName>
    </submittedName>
</protein>
<dbReference type="SUPFAM" id="SSF56300">
    <property type="entry name" value="Metallo-dependent phosphatases"/>
    <property type="match status" value="1"/>
</dbReference>
<dbReference type="InterPro" id="IPR041827">
    <property type="entry name" value="CpdB_N"/>
</dbReference>
<evidence type="ECO:0000313" key="16">
    <source>
        <dbReference type="EMBL" id="GAA2738369.1"/>
    </source>
</evidence>
<name>A0ABN3UTN2_9MICO</name>
<dbReference type="InterPro" id="IPR036907">
    <property type="entry name" value="5'-Nucleotdase_C_sf"/>
</dbReference>
<evidence type="ECO:0000256" key="8">
    <source>
        <dbReference type="ARBA" id="ARBA00022741"/>
    </source>
</evidence>
<comment type="subcellular location">
    <subcellularLocation>
        <location evidence="4">Cell envelope</location>
    </subcellularLocation>
</comment>
<dbReference type="PROSITE" id="PS51318">
    <property type="entry name" value="TAT"/>
    <property type="match status" value="1"/>
</dbReference>
<dbReference type="Proteomes" id="UP001501326">
    <property type="component" value="Unassembled WGS sequence"/>
</dbReference>
<keyword evidence="8 11" id="KW-0547">Nucleotide-binding</keyword>
<keyword evidence="10" id="KW-0511">Multifunctional enzyme</keyword>
<evidence type="ECO:0000256" key="7">
    <source>
        <dbReference type="ARBA" id="ARBA00022729"/>
    </source>
</evidence>
<dbReference type="InterPro" id="IPR004843">
    <property type="entry name" value="Calcineurin-like_PHP"/>
</dbReference>
<organism evidence="16 17">
    <name type="scientific">Pedococcus aerophilus</name>
    <dbReference type="NCBI Taxonomy" id="436356"/>
    <lineage>
        <taxon>Bacteria</taxon>
        <taxon>Bacillati</taxon>
        <taxon>Actinomycetota</taxon>
        <taxon>Actinomycetes</taxon>
        <taxon>Micrococcales</taxon>
        <taxon>Intrasporangiaceae</taxon>
        <taxon>Pedococcus</taxon>
    </lineage>
</organism>
<dbReference type="Gene3D" id="3.90.780.10">
    <property type="entry name" value="5'-Nucleotidase, C-terminal domain"/>
    <property type="match status" value="1"/>
</dbReference>
<keyword evidence="9 11" id="KW-0378">Hydrolase</keyword>
<evidence type="ECO:0000256" key="2">
    <source>
        <dbReference type="ARBA" id="ARBA00001730"/>
    </source>
</evidence>
<dbReference type="PROSITE" id="PS00786">
    <property type="entry name" value="5_NUCLEOTIDASE_2"/>
    <property type="match status" value="1"/>
</dbReference>
<dbReference type="InterPro" id="IPR006311">
    <property type="entry name" value="TAT_signal"/>
</dbReference>
<dbReference type="PRINTS" id="PR01607">
    <property type="entry name" value="APYRASEFAMLY"/>
</dbReference>
<dbReference type="PANTHER" id="PTHR11575:SF6">
    <property type="entry name" value="2',3'-CYCLIC-NUCLEOTIDE 2'-PHOSPHODIESTERASE_3'-NUCLEOTIDASE"/>
    <property type="match status" value="1"/>
</dbReference>
<keyword evidence="13" id="KW-0812">Transmembrane</keyword>
<feature type="region of interest" description="Disordered" evidence="12">
    <location>
        <begin position="1"/>
        <end position="26"/>
    </location>
</feature>
<keyword evidence="13" id="KW-0472">Membrane</keyword>
<evidence type="ECO:0000256" key="10">
    <source>
        <dbReference type="ARBA" id="ARBA00023268"/>
    </source>
</evidence>
<keyword evidence="13" id="KW-1133">Transmembrane helix</keyword>
<dbReference type="PANTHER" id="PTHR11575">
    <property type="entry name" value="5'-NUCLEOTIDASE-RELATED"/>
    <property type="match status" value="1"/>
</dbReference>
<dbReference type="Pfam" id="PF00149">
    <property type="entry name" value="Metallophos"/>
    <property type="match status" value="1"/>
</dbReference>
<evidence type="ECO:0000256" key="11">
    <source>
        <dbReference type="RuleBase" id="RU362119"/>
    </source>
</evidence>
<evidence type="ECO:0000259" key="15">
    <source>
        <dbReference type="Pfam" id="PF02872"/>
    </source>
</evidence>
<comment type="similarity">
    <text evidence="5 11">Belongs to the 5'-nucleotidase family.</text>
</comment>
<evidence type="ECO:0000259" key="14">
    <source>
        <dbReference type="Pfam" id="PF00149"/>
    </source>
</evidence>
<gene>
    <name evidence="16" type="ORF">GCM10009867_29280</name>
</gene>
<evidence type="ECO:0000256" key="9">
    <source>
        <dbReference type="ARBA" id="ARBA00022801"/>
    </source>
</evidence>
<evidence type="ECO:0000256" key="6">
    <source>
        <dbReference type="ARBA" id="ARBA00022723"/>
    </source>
</evidence>
<dbReference type="InterPro" id="IPR029052">
    <property type="entry name" value="Metallo-depent_PP-like"/>
</dbReference>
<feature type="transmembrane region" description="Helical" evidence="13">
    <location>
        <begin position="31"/>
        <end position="49"/>
    </location>
</feature>
<dbReference type="CDD" id="cd07410">
    <property type="entry name" value="MPP_CpdB_N"/>
    <property type="match status" value="1"/>
</dbReference>
<comment type="catalytic activity">
    <reaction evidence="1">
        <text>a ribonucleoside 3'-phosphate + H2O = a ribonucleoside + phosphate</text>
        <dbReference type="Rhea" id="RHEA:10144"/>
        <dbReference type="ChEBI" id="CHEBI:13197"/>
        <dbReference type="ChEBI" id="CHEBI:15377"/>
        <dbReference type="ChEBI" id="CHEBI:18254"/>
        <dbReference type="ChEBI" id="CHEBI:43474"/>
        <dbReference type="EC" id="3.1.3.6"/>
    </reaction>
</comment>
<sequence>MSSSRPAVPHQSDRVVGAAEATPSDRSRRQVLGMAVLGGAGAAAALFAAPGTAHAVQEKGKPGKGGGTTYRLTVLGTTDTHGNVLNWDYFKDATYDDSTHNDIGLAKIATLVKLMREERGSRNTLVLDAGDTLQGTPLAYYYAKIDPITGGSVHPMAKAMNAIGYDAAALGNHEFNYGIDTLRTFESQCDFPLLSANTVDWVTGAPAFAPHVIKSYKVPGVAKPLKVGVLGLVTPGVAIWDKANVEGVLRFPGIVEQAKVWVPKLKKAGCDLVIVSCHSGAKPGSSYGDALPYPENASRQLAEQVAGVDAVLVGHAHVEIQEELVPSAVTAGKKVLITEPSKWGMRLSVMDLDVVHDGKGWALTSAHAHLLNANTVPEDPAVAELVRQDHAVVRTYVNSVIGTCTTAMSAATARFEDTSALDFINHVQADAVKAALAGTADETLPVLSIAAPFNRDAAIPAGNVTVRDVAGLYIYDNTLLGIRFSGAQVKAYLEYSAAYFETRTTTGPFAPDDVTNAVNPATGLETPDYNYDVMGGLDASLAYQIDIAKPVGQRITNLTYDGQPIDAAKQFVIAINNYRQSGGGNFPGVTTAPVLYNAQVEIRQLLIDWTTEQGVIDPATFTTYDWKLVAGGQPVVVQGAAEGGRH</sequence>
<evidence type="ECO:0000256" key="3">
    <source>
        <dbReference type="ARBA" id="ARBA00001968"/>
    </source>
</evidence>
<keyword evidence="6" id="KW-0479">Metal-binding</keyword>
<dbReference type="InterPro" id="IPR008334">
    <property type="entry name" value="5'-Nucleotdase_C"/>
</dbReference>
<feature type="domain" description="5'-Nucleotidase C-terminal" evidence="15">
    <location>
        <begin position="400"/>
        <end position="589"/>
    </location>
</feature>
<evidence type="ECO:0000313" key="17">
    <source>
        <dbReference type="Proteomes" id="UP001501326"/>
    </source>
</evidence>
<comment type="catalytic activity">
    <reaction evidence="2">
        <text>a nucleoside 2',3'-cyclic phosphate + H2O = a nucleoside 3'-phosphate + H(+)</text>
        <dbReference type="Rhea" id="RHEA:19621"/>
        <dbReference type="ChEBI" id="CHEBI:15377"/>
        <dbReference type="ChEBI" id="CHEBI:15378"/>
        <dbReference type="ChEBI" id="CHEBI:66949"/>
        <dbReference type="ChEBI" id="CHEBI:66954"/>
        <dbReference type="EC" id="3.1.4.16"/>
    </reaction>
</comment>
<feature type="domain" description="Calcineurin-like phosphoesterase" evidence="14">
    <location>
        <begin position="73"/>
        <end position="318"/>
    </location>
</feature>
<dbReference type="Pfam" id="PF02872">
    <property type="entry name" value="5_nucleotid_C"/>
    <property type="match status" value="1"/>
</dbReference>
<dbReference type="EMBL" id="BAAARN010000004">
    <property type="protein sequence ID" value="GAA2738369.1"/>
    <property type="molecule type" value="Genomic_DNA"/>
</dbReference>
<evidence type="ECO:0000256" key="12">
    <source>
        <dbReference type="SAM" id="MobiDB-lite"/>
    </source>
</evidence>
<comment type="caution">
    <text evidence="16">The sequence shown here is derived from an EMBL/GenBank/DDBJ whole genome shotgun (WGS) entry which is preliminary data.</text>
</comment>
<dbReference type="InterPro" id="IPR006179">
    <property type="entry name" value="5_nucleotidase/apyrase"/>
</dbReference>
<keyword evidence="17" id="KW-1185">Reference proteome</keyword>
<evidence type="ECO:0000256" key="13">
    <source>
        <dbReference type="SAM" id="Phobius"/>
    </source>
</evidence>
<comment type="cofactor">
    <cofactor evidence="3">
        <name>a divalent metal cation</name>
        <dbReference type="ChEBI" id="CHEBI:60240"/>
    </cofactor>
</comment>
<dbReference type="SUPFAM" id="SSF55816">
    <property type="entry name" value="5'-nucleotidase (syn. UDP-sugar hydrolase), C-terminal domain"/>
    <property type="match status" value="1"/>
</dbReference>
<dbReference type="Gene3D" id="3.60.21.10">
    <property type="match status" value="1"/>
</dbReference>
<dbReference type="InterPro" id="IPR006146">
    <property type="entry name" value="5'-Nucleotdase_CS"/>
</dbReference>
<proteinExistence type="inferred from homology"/>
<reference evidence="16 17" key="1">
    <citation type="journal article" date="2019" name="Int. J. Syst. Evol. Microbiol.">
        <title>The Global Catalogue of Microorganisms (GCM) 10K type strain sequencing project: providing services to taxonomists for standard genome sequencing and annotation.</title>
        <authorList>
            <consortium name="The Broad Institute Genomics Platform"/>
            <consortium name="The Broad Institute Genome Sequencing Center for Infectious Disease"/>
            <person name="Wu L."/>
            <person name="Ma J."/>
        </authorList>
    </citation>
    <scope>NUCLEOTIDE SEQUENCE [LARGE SCALE GENOMIC DNA]</scope>
    <source>
        <strain evidence="16 17">JCM 16378</strain>
    </source>
</reference>
<evidence type="ECO:0000256" key="5">
    <source>
        <dbReference type="ARBA" id="ARBA00006654"/>
    </source>
</evidence>